<evidence type="ECO:0000256" key="2">
    <source>
        <dbReference type="ARBA" id="ARBA00022617"/>
    </source>
</evidence>
<dbReference type="STRING" id="1855383.SAMN05216548_107108"/>
<dbReference type="Proteomes" id="UP000199647">
    <property type="component" value="Unassembled WGS sequence"/>
</dbReference>
<dbReference type="CDD" id="cd08916">
    <property type="entry name" value="TrHb3_P"/>
    <property type="match status" value="1"/>
</dbReference>
<dbReference type="InterPro" id="IPR001486">
    <property type="entry name" value="Hemoglobin_trunc"/>
</dbReference>
<name>A0A1H9IHK4_9HYPH</name>
<protein>
    <submittedName>
        <fullName evidence="5">Hemoglobin</fullName>
    </submittedName>
</protein>
<proteinExistence type="predicted"/>
<evidence type="ECO:0000256" key="3">
    <source>
        <dbReference type="ARBA" id="ARBA00022723"/>
    </source>
</evidence>
<dbReference type="Pfam" id="PF01152">
    <property type="entry name" value="Bac_globin"/>
    <property type="match status" value="1"/>
</dbReference>
<organism evidence="5 6">
    <name type="scientific">Faunimonas pinastri</name>
    <dbReference type="NCBI Taxonomy" id="1855383"/>
    <lineage>
        <taxon>Bacteria</taxon>
        <taxon>Pseudomonadati</taxon>
        <taxon>Pseudomonadota</taxon>
        <taxon>Alphaproteobacteria</taxon>
        <taxon>Hyphomicrobiales</taxon>
        <taxon>Afifellaceae</taxon>
        <taxon>Faunimonas</taxon>
    </lineage>
</organism>
<dbReference type="Gene3D" id="1.10.490.10">
    <property type="entry name" value="Globins"/>
    <property type="match status" value="1"/>
</dbReference>
<reference evidence="5 6" key="1">
    <citation type="submission" date="2016-10" db="EMBL/GenBank/DDBJ databases">
        <authorList>
            <person name="de Groot N.N."/>
        </authorList>
    </citation>
    <scope>NUCLEOTIDE SEQUENCE [LARGE SCALE GENOMIC DNA]</scope>
    <source>
        <strain evidence="5 6">A52C2</strain>
    </source>
</reference>
<dbReference type="GO" id="GO:0046872">
    <property type="term" value="F:metal ion binding"/>
    <property type="evidence" value="ECO:0007669"/>
    <property type="project" value="UniProtKB-KW"/>
</dbReference>
<dbReference type="GO" id="GO:0020037">
    <property type="term" value="F:heme binding"/>
    <property type="evidence" value="ECO:0007669"/>
    <property type="project" value="InterPro"/>
</dbReference>
<keyword evidence="1" id="KW-0813">Transport</keyword>
<sequence>MSSPNLKVVAGGPDRRAQITAEIAGRTGIDDLMIEKLVRAFYGRARQDPLIGPIFDAHIADWEAHIAKLCDFWSSVALMTGRYHGTPMRVHMPLPLDQAAFSRWLAIFGETAREVCPPAAAEHFVERANRIANSLEMGVATSRGQIVAPRI</sequence>
<evidence type="ECO:0000256" key="1">
    <source>
        <dbReference type="ARBA" id="ARBA00022448"/>
    </source>
</evidence>
<dbReference type="SUPFAM" id="SSF46458">
    <property type="entry name" value="Globin-like"/>
    <property type="match status" value="1"/>
</dbReference>
<dbReference type="GO" id="GO:0019825">
    <property type="term" value="F:oxygen binding"/>
    <property type="evidence" value="ECO:0007669"/>
    <property type="project" value="InterPro"/>
</dbReference>
<evidence type="ECO:0000313" key="5">
    <source>
        <dbReference type="EMBL" id="SEQ74038.1"/>
    </source>
</evidence>
<dbReference type="InterPro" id="IPR009050">
    <property type="entry name" value="Globin-like_sf"/>
</dbReference>
<keyword evidence="2" id="KW-0349">Heme</keyword>
<evidence type="ECO:0000256" key="4">
    <source>
        <dbReference type="ARBA" id="ARBA00023004"/>
    </source>
</evidence>
<evidence type="ECO:0000313" key="6">
    <source>
        <dbReference type="Proteomes" id="UP000199647"/>
    </source>
</evidence>
<keyword evidence="3" id="KW-0479">Metal-binding</keyword>
<dbReference type="AlphaFoldDB" id="A0A1H9IHK4"/>
<gene>
    <name evidence="5" type="ORF">SAMN05216548_107108</name>
</gene>
<dbReference type="RefSeq" id="WP_238858278.1">
    <property type="nucleotide sequence ID" value="NZ_FOFG01000007.1"/>
</dbReference>
<dbReference type="InterPro" id="IPR012292">
    <property type="entry name" value="Globin/Proto"/>
</dbReference>
<accession>A0A1H9IHK4</accession>
<keyword evidence="4" id="KW-0408">Iron</keyword>
<keyword evidence="6" id="KW-1185">Reference proteome</keyword>
<dbReference type="EMBL" id="FOFG01000007">
    <property type="protein sequence ID" value="SEQ74038.1"/>
    <property type="molecule type" value="Genomic_DNA"/>
</dbReference>